<protein>
    <submittedName>
        <fullName evidence="11">TonB-dependent receptor</fullName>
    </submittedName>
</protein>
<gene>
    <name evidence="11" type="ORF">E3J33_04005</name>
</gene>
<dbReference type="Gene3D" id="2.40.170.20">
    <property type="entry name" value="TonB-dependent receptor, beta-barrel domain"/>
    <property type="match status" value="1"/>
</dbReference>
<evidence type="ECO:0000256" key="5">
    <source>
        <dbReference type="ARBA" id="ARBA00022729"/>
    </source>
</evidence>
<evidence type="ECO:0000313" key="11">
    <source>
        <dbReference type="EMBL" id="TET92314.1"/>
    </source>
</evidence>
<dbReference type="InterPro" id="IPR036942">
    <property type="entry name" value="Beta-barrel_TonB_sf"/>
</dbReference>
<dbReference type="GO" id="GO:0015344">
    <property type="term" value="F:siderophore uptake transmembrane transporter activity"/>
    <property type="evidence" value="ECO:0007669"/>
    <property type="project" value="TreeGrafter"/>
</dbReference>
<keyword evidence="9" id="KW-0998">Cell outer membrane</keyword>
<evidence type="ECO:0000313" key="12">
    <source>
        <dbReference type="Proteomes" id="UP000316925"/>
    </source>
</evidence>
<accession>A0A523YL77</accession>
<dbReference type="Pfam" id="PF00593">
    <property type="entry name" value="TonB_dep_Rec_b-barrel"/>
    <property type="match status" value="1"/>
</dbReference>
<keyword evidence="5" id="KW-0732">Signal</keyword>
<feature type="domain" description="TonB-dependent receptor-like beta-barrel" evidence="10">
    <location>
        <begin position="104"/>
        <end position="385"/>
    </location>
</feature>
<dbReference type="InterPro" id="IPR039426">
    <property type="entry name" value="TonB-dep_rcpt-like"/>
</dbReference>
<evidence type="ECO:0000256" key="7">
    <source>
        <dbReference type="ARBA" id="ARBA00023136"/>
    </source>
</evidence>
<proteinExistence type="predicted"/>
<evidence type="ECO:0000256" key="1">
    <source>
        <dbReference type="ARBA" id="ARBA00004571"/>
    </source>
</evidence>
<keyword evidence="8 11" id="KW-0675">Receptor</keyword>
<keyword evidence="4" id="KW-0812">Transmembrane</keyword>
<keyword evidence="3" id="KW-1134">Transmembrane beta strand</keyword>
<dbReference type="PANTHER" id="PTHR30069">
    <property type="entry name" value="TONB-DEPENDENT OUTER MEMBRANE RECEPTOR"/>
    <property type="match status" value="1"/>
</dbReference>
<name>A0A523YL77_UNCAE</name>
<dbReference type="Proteomes" id="UP000316925">
    <property type="component" value="Unassembled WGS sequence"/>
</dbReference>
<evidence type="ECO:0000256" key="6">
    <source>
        <dbReference type="ARBA" id="ARBA00023077"/>
    </source>
</evidence>
<dbReference type="EMBL" id="SOIJ01000226">
    <property type="protein sequence ID" value="TET92314.1"/>
    <property type="molecule type" value="Genomic_DNA"/>
</dbReference>
<dbReference type="InterPro" id="IPR000531">
    <property type="entry name" value="Beta-barrel_TonB"/>
</dbReference>
<evidence type="ECO:0000256" key="3">
    <source>
        <dbReference type="ARBA" id="ARBA00022452"/>
    </source>
</evidence>
<dbReference type="GO" id="GO:0044718">
    <property type="term" value="P:siderophore transmembrane transport"/>
    <property type="evidence" value="ECO:0007669"/>
    <property type="project" value="TreeGrafter"/>
</dbReference>
<evidence type="ECO:0000256" key="2">
    <source>
        <dbReference type="ARBA" id="ARBA00022448"/>
    </source>
</evidence>
<dbReference type="AlphaFoldDB" id="A0A523YL77"/>
<feature type="non-terminal residue" evidence="11">
    <location>
        <position position="1"/>
    </location>
</feature>
<evidence type="ECO:0000256" key="4">
    <source>
        <dbReference type="ARBA" id="ARBA00022692"/>
    </source>
</evidence>
<sequence>KVYYPSLRKESPLPYLNLSVSLAPHDSFSYQLDYGRQKEKFTGYLSAGSVFTPHWVKYEPEELYLGKHEETIASELIWGSMTNRTLVLNLERQAKKIDFPNEQERNKNEIEIGANRRQEWKTSIFTIDGWANRSVVKDPEVDQEDIALGTGLELRLKKIPLDIGVSVDHSSFSEKTQTHLWLEDDTITFKRIKELTFGLGGGMKAITGSGSQFLPSLKLTYQINPRFQLGVGGKRHFYLARFSDLYFLQDYVEINEDLDPVKIWDYEIKLEYKLSPLANLSLVGFYKEGEDTIWNWNAISSLARPEIRKMNVSGGRLNFLLHFGETFEQGFSYTFQKAENAQDETMVIPHYPQNEGDLWLIGRRNGWAVELGAKYIGKRYYEETSEEKLDSGWIERFKISKKIGKAIELFAQLELNDYDLWRNYPLGKEKISLGLKAKLY</sequence>
<dbReference type="PANTHER" id="PTHR30069:SF29">
    <property type="entry name" value="HEMOGLOBIN AND HEMOGLOBIN-HAPTOGLOBIN-BINDING PROTEIN 1-RELATED"/>
    <property type="match status" value="1"/>
</dbReference>
<evidence type="ECO:0000256" key="8">
    <source>
        <dbReference type="ARBA" id="ARBA00023170"/>
    </source>
</evidence>
<evidence type="ECO:0000256" key="9">
    <source>
        <dbReference type="ARBA" id="ARBA00023237"/>
    </source>
</evidence>
<keyword evidence="2" id="KW-0813">Transport</keyword>
<dbReference type="GO" id="GO:0009279">
    <property type="term" value="C:cell outer membrane"/>
    <property type="evidence" value="ECO:0007669"/>
    <property type="project" value="UniProtKB-SubCell"/>
</dbReference>
<comment type="subcellular location">
    <subcellularLocation>
        <location evidence="1">Cell outer membrane</location>
        <topology evidence="1">Multi-pass membrane protein</topology>
    </subcellularLocation>
</comment>
<organism evidence="11 12">
    <name type="scientific">Aerophobetes bacterium</name>
    <dbReference type="NCBI Taxonomy" id="2030807"/>
    <lineage>
        <taxon>Bacteria</taxon>
        <taxon>Candidatus Aerophobota</taxon>
    </lineage>
</organism>
<keyword evidence="7" id="KW-0472">Membrane</keyword>
<comment type="caution">
    <text evidence="11">The sequence shown here is derived from an EMBL/GenBank/DDBJ whole genome shotgun (WGS) entry which is preliminary data.</text>
</comment>
<evidence type="ECO:0000259" key="10">
    <source>
        <dbReference type="Pfam" id="PF00593"/>
    </source>
</evidence>
<dbReference type="SUPFAM" id="SSF56935">
    <property type="entry name" value="Porins"/>
    <property type="match status" value="1"/>
</dbReference>
<reference evidence="11 12" key="1">
    <citation type="submission" date="2019-03" db="EMBL/GenBank/DDBJ databases">
        <title>Metabolic potential of uncultured bacteria and archaea associated with petroleum seepage in deep-sea sediments.</title>
        <authorList>
            <person name="Dong X."/>
            <person name="Hubert C."/>
        </authorList>
    </citation>
    <scope>NUCLEOTIDE SEQUENCE [LARGE SCALE GENOMIC DNA]</scope>
    <source>
        <strain evidence="11">E29_bin28</strain>
    </source>
</reference>
<keyword evidence="6" id="KW-0798">TonB box</keyword>